<dbReference type="Pfam" id="PF09557">
    <property type="entry name" value="DUF2382"/>
    <property type="match status" value="1"/>
</dbReference>
<evidence type="ECO:0000313" key="3">
    <source>
        <dbReference type="EMBL" id="RUQ70724.1"/>
    </source>
</evidence>
<evidence type="ECO:0000256" key="1">
    <source>
        <dbReference type="SAM" id="MobiDB-lite"/>
    </source>
</evidence>
<accession>A0A433J8P3</accession>
<dbReference type="AlphaFoldDB" id="A0A433J8P3"/>
<keyword evidence="4" id="KW-1185">Reference proteome</keyword>
<dbReference type="EMBL" id="RZIJ01000009">
    <property type="protein sequence ID" value="RUQ70724.1"/>
    <property type="molecule type" value="Genomic_DNA"/>
</dbReference>
<feature type="region of interest" description="Disordered" evidence="1">
    <location>
        <begin position="282"/>
        <end position="304"/>
    </location>
</feature>
<dbReference type="PANTHER" id="PTHR38463:SF1">
    <property type="entry name" value="STRESS RESPONSE PROTEIN YSNF"/>
    <property type="match status" value="1"/>
</dbReference>
<reference evidence="3 4" key="1">
    <citation type="submission" date="2018-12" db="EMBL/GenBank/DDBJ databases">
        <authorList>
            <person name="Yang Y."/>
        </authorList>
    </citation>
    <scope>NUCLEOTIDE SEQUENCE [LARGE SCALE GENOMIC DNA]</scope>
    <source>
        <strain evidence="3 4">GSF71</strain>
    </source>
</reference>
<dbReference type="Proteomes" id="UP000280346">
    <property type="component" value="Unassembled WGS sequence"/>
</dbReference>
<dbReference type="InterPro" id="IPR019060">
    <property type="entry name" value="DUF2382"/>
</dbReference>
<dbReference type="OrthoDB" id="7204249at2"/>
<dbReference type="InterPro" id="IPR052967">
    <property type="entry name" value="Stress_Response_Assoc"/>
</dbReference>
<proteinExistence type="predicted"/>
<organism evidence="3 4">
    <name type="scientific">Azospirillum doebereinerae</name>
    <dbReference type="NCBI Taxonomy" id="92933"/>
    <lineage>
        <taxon>Bacteria</taxon>
        <taxon>Pseudomonadati</taxon>
        <taxon>Pseudomonadota</taxon>
        <taxon>Alphaproteobacteria</taxon>
        <taxon>Rhodospirillales</taxon>
        <taxon>Azospirillaceae</taxon>
        <taxon>Azospirillum</taxon>
    </lineage>
</organism>
<sequence length="304" mass="33503">MSKTIVALYDDRTDAESALRDLESDGFERNAIAITSHADRMAVGDAPREGGFLSQLTGWGVPDQDAHVYAEGVRRGGSLLKIRLDDADVDRALAVLERGKVIDIEERGGAYRASGWAGYDETSSYYDERSVAEERARYAVTQTTPDVRLSSAAEALRDTNTTAATSAGREEQIPIVEETLNVGKRSVERGGVRVRSYIVETPVEETIRLRDETVTVERRPGDQAALGSVPADAFRERTIEVTETDEEAVVEKAAYVRETLVVRKDVEDRTETVRDTVRRTEVEVDDARKSGSPVPGARPDSIER</sequence>
<feature type="domain" description="DUF2382" evidence="2">
    <location>
        <begin position="173"/>
        <end position="284"/>
    </location>
</feature>
<dbReference type="PANTHER" id="PTHR38463">
    <property type="entry name" value="STRESS RESPONSE PROTEIN YSNF"/>
    <property type="match status" value="1"/>
</dbReference>
<evidence type="ECO:0000313" key="4">
    <source>
        <dbReference type="Proteomes" id="UP000280346"/>
    </source>
</evidence>
<comment type="caution">
    <text evidence="3">The sequence shown here is derived from an EMBL/GenBank/DDBJ whole genome shotgun (WGS) entry which is preliminary data.</text>
</comment>
<evidence type="ECO:0000259" key="2">
    <source>
        <dbReference type="Pfam" id="PF09557"/>
    </source>
</evidence>
<protein>
    <submittedName>
        <fullName evidence="3">DUF2382 domain-containing protein</fullName>
    </submittedName>
</protein>
<name>A0A433J8P3_9PROT</name>
<dbReference type="RefSeq" id="WP_126998539.1">
    <property type="nucleotide sequence ID" value="NZ_JBNPXW010000008.1"/>
</dbReference>
<gene>
    <name evidence="3" type="ORF">EJ913_13220</name>
</gene>